<accession>A0ABV7UH30</accession>
<dbReference type="EMBL" id="JBHRYC010000058">
    <property type="protein sequence ID" value="MFC3638022.1"/>
    <property type="molecule type" value="Genomic_DNA"/>
</dbReference>
<name>A0ABV7UH30_9HYPH</name>
<reference evidence="2" key="1">
    <citation type="journal article" date="2019" name="Int. J. Syst. Evol. Microbiol.">
        <title>The Global Catalogue of Microorganisms (GCM) 10K type strain sequencing project: providing services to taxonomists for standard genome sequencing and annotation.</title>
        <authorList>
            <consortium name="The Broad Institute Genomics Platform"/>
            <consortium name="The Broad Institute Genome Sequencing Center for Infectious Disease"/>
            <person name="Wu L."/>
            <person name="Ma J."/>
        </authorList>
    </citation>
    <scope>NUCLEOTIDE SEQUENCE [LARGE SCALE GENOMIC DNA]</scope>
    <source>
        <strain evidence="2">KCTC 42282</strain>
    </source>
</reference>
<protein>
    <submittedName>
        <fullName evidence="1">Uncharacterized protein</fullName>
    </submittedName>
</protein>
<dbReference type="RefSeq" id="WP_376853131.1">
    <property type="nucleotide sequence ID" value="NZ_JBHRYC010000058.1"/>
</dbReference>
<keyword evidence="2" id="KW-1185">Reference proteome</keyword>
<dbReference type="Proteomes" id="UP001595704">
    <property type="component" value="Unassembled WGS sequence"/>
</dbReference>
<organism evidence="1 2">
    <name type="scientific">Camelimonas fluminis</name>
    <dbReference type="NCBI Taxonomy" id="1576911"/>
    <lineage>
        <taxon>Bacteria</taxon>
        <taxon>Pseudomonadati</taxon>
        <taxon>Pseudomonadota</taxon>
        <taxon>Alphaproteobacteria</taxon>
        <taxon>Hyphomicrobiales</taxon>
        <taxon>Chelatococcaceae</taxon>
        <taxon>Camelimonas</taxon>
    </lineage>
</organism>
<sequence length="238" mass="23575">MAITSLTTTCCAPVSVAKLTPLTGYNTVWISGDRGETIHMALSGGGAFGGPGGSASQTLELDGNGQGQASVCALAADNGPALVVLAATDATGAQWRRPLQFAPLVPGPGKFLWYGAAVGAGAGAGAGGGRQATIFVAIDQTTDLGAMRLVAARATGAGLIRVDGVTGDGKIQQVGADGCAAIQAVDPLPETVTVRASLPESADGEVLFVNCPFVAELGGAELNLAEGRRRAPSAVGEM</sequence>
<proteinExistence type="predicted"/>
<evidence type="ECO:0000313" key="1">
    <source>
        <dbReference type="EMBL" id="MFC3638022.1"/>
    </source>
</evidence>
<gene>
    <name evidence="1" type="ORF">ACFONL_11670</name>
</gene>
<comment type="caution">
    <text evidence="1">The sequence shown here is derived from an EMBL/GenBank/DDBJ whole genome shotgun (WGS) entry which is preliminary data.</text>
</comment>
<evidence type="ECO:0000313" key="2">
    <source>
        <dbReference type="Proteomes" id="UP001595704"/>
    </source>
</evidence>